<evidence type="ECO:0000313" key="3">
    <source>
        <dbReference type="Proteomes" id="UP001163846"/>
    </source>
</evidence>
<protein>
    <submittedName>
        <fullName evidence="2">Uncharacterized protein</fullName>
    </submittedName>
</protein>
<name>A0AA38UCP2_9AGAR</name>
<feature type="region of interest" description="Disordered" evidence="1">
    <location>
        <begin position="1"/>
        <end position="21"/>
    </location>
</feature>
<feature type="compositionally biased region" description="Low complexity" evidence="1">
    <location>
        <begin position="141"/>
        <end position="150"/>
    </location>
</feature>
<dbReference type="Proteomes" id="UP001163846">
    <property type="component" value="Unassembled WGS sequence"/>
</dbReference>
<dbReference type="EMBL" id="MU806279">
    <property type="protein sequence ID" value="KAJ3837001.1"/>
    <property type="molecule type" value="Genomic_DNA"/>
</dbReference>
<dbReference type="AlphaFoldDB" id="A0AA38UCP2"/>
<evidence type="ECO:0000313" key="2">
    <source>
        <dbReference type="EMBL" id="KAJ3837001.1"/>
    </source>
</evidence>
<feature type="region of interest" description="Disordered" evidence="1">
    <location>
        <begin position="42"/>
        <end position="150"/>
    </location>
</feature>
<keyword evidence="3" id="KW-1185">Reference proteome</keyword>
<evidence type="ECO:0000256" key="1">
    <source>
        <dbReference type="SAM" id="MobiDB-lite"/>
    </source>
</evidence>
<reference evidence="2" key="1">
    <citation type="submission" date="2022-08" db="EMBL/GenBank/DDBJ databases">
        <authorList>
            <consortium name="DOE Joint Genome Institute"/>
            <person name="Min B."/>
            <person name="Riley R."/>
            <person name="Sierra-Patev S."/>
            <person name="Naranjo-Ortiz M."/>
            <person name="Looney B."/>
            <person name="Konkel Z."/>
            <person name="Slot J.C."/>
            <person name="Sakamoto Y."/>
            <person name="Steenwyk J.L."/>
            <person name="Rokas A."/>
            <person name="Carro J."/>
            <person name="Camarero S."/>
            <person name="Ferreira P."/>
            <person name="Molpeceres G."/>
            <person name="Ruiz-Duenas F.J."/>
            <person name="Serrano A."/>
            <person name="Henrissat B."/>
            <person name="Drula E."/>
            <person name="Hughes K.W."/>
            <person name="Mata J.L."/>
            <person name="Ishikawa N.K."/>
            <person name="Vargas-Isla R."/>
            <person name="Ushijima S."/>
            <person name="Smith C.A."/>
            <person name="Ahrendt S."/>
            <person name="Andreopoulos W."/>
            <person name="He G."/>
            <person name="Labutti K."/>
            <person name="Lipzen A."/>
            <person name="Ng V."/>
            <person name="Sandor L."/>
            <person name="Barry K."/>
            <person name="Martinez A.T."/>
            <person name="Xiao Y."/>
            <person name="Gibbons J.G."/>
            <person name="Terashima K."/>
            <person name="Hibbett D.S."/>
            <person name="Grigoriev I.V."/>
        </authorList>
    </citation>
    <scope>NUCLEOTIDE SEQUENCE</scope>
    <source>
        <strain evidence="2">TFB9207</strain>
    </source>
</reference>
<organism evidence="2 3">
    <name type="scientific">Lentinula raphanica</name>
    <dbReference type="NCBI Taxonomy" id="153919"/>
    <lineage>
        <taxon>Eukaryota</taxon>
        <taxon>Fungi</taxon>
        <taxon>Dikarya</taxon>
        <taxon>Basidiomycota</taxon>
        <taxon>Agaricomycotina</taxon>
        <taxon>Agaricomycetes</taxon>
        <taxon>Agaricomycetidae</taxon>
        <taxon>Agaricales</taxon>
        <taxon>Marasmiineae</taxon>
        <taxon>Omphalotaceae</taxon>
        <taxon>Lentinula</taxon>
    </lineage>
</organism>
<proteinExistence type="predicted"/>
<feature type="compositionally biased region" description="Basic and acidic residues" evidence="1">
    <location>
        <begin position="46"/>
        <end position="63"/>
    </location>
</feature>
<accession>A0AA38UCP2</accession>
<gene>
    <name evidence="2" type="ORF">F5878DRAFT_662488</name>
</gene>
<comment type="caution">
    <text evidence="2">The sequence shown here is derived from an EMBL/GenBank/DDBJ whole genome shotgun (WGS) entry which is preliminary data.</text>
</comment>
<sequence>MTFSSRYISKPFSKPSKPPVELPKADVISLMDPSYRFPHHQSFEPVKAHVDSRGQPHDPDFRDFPVLPGKSKHMRSPFAGLRSQWDDEVDEDYEQEDGAEEIPIPHQRRSRRQSFNLAGQYDSSLPSVDPSYHYSDNPHASSSSTSVSSDTSSLSSYTRRFLGHHHPVDRLRSFDFLDWYYQYDPDYHYEEPVQIATNEEYIREPAVAGELQAQQATPMSYAERIQERWEKSRFGDTFKRKSSKLSTVSYP</sequence>
<feature type="compositionally biased region" description="Polar residues" evidence="1">
    <location>
        <begin position="113"/>
        <end position="126"/>
    </location>
</feature>
<feature type="compositionally biased region" description="Acidic residues" evidence="1">
    <location>
        <begin position="86"/>
        <end position="100"/>
    </location>
</feature>